<dbReference type="EMBL" id="LKEU01000030">
    <property type="protein sequence ID" value="OFV70531.1"/>
    <property type="molecule type" value="Genomic_DNA"/>
</dbReference>
<dbReference type="RefSeq" id="WP_084633623.1">
    <property type="nucleotide sequence ID" value="NZ_LKEU01000030.1"/>
</dbReference>
<dbReference type="InterPro" id="IPR035919">
    <property type="entry name" value="EAL_sf"/>
</dbReference>
<sequence>MTLQNSISMTLYLTFVIYVVLGTYTLTLNKDARLNRVFAALCFCYALWSLTGAATNSAATAAEALFWRRFSVLGWGVAYSIFLHVIILLRNAPWSQADKKGLLLAVLYIPALINLIAFLIYSMPEYGHIAMVKTDGGWISTTDAKWFNLMFLCYYLSFTYVSMLLLVRWYKKRKNSADRTKAMLLMVSFGGAFFLGTITDFVLASQPDRWIPSLAPVEVIFPVAAIFYLIHKYGMISAPDSHNDAQQEGMILTAFSRSRLYKYISFILIVGSVLNFYGRIANGDTRITGMFLNFLLVMMGAVVMAIPYFLTSITAQENALGLMVGFMMPVVMLLHFNAEFSNIIWPVPIFFMMLTVIFNNRNIFLGLGFLTLLLELIFWLLLPDYGILVDQRLYCYRLLFYMIGIGLTAIITQIYVLRLKENSRQDAFQKMIAKLSADFVTTNRDNFDEKVNRLLEQSGLFAGTDRVYLGRFSRHDNIVIYSHEWSGDGIRSLKNSIEHDEGEAHLSWSISQILRNDIVYIPSVDRLPAEAEAEQLALKKQKVRSRILVPIQSNHRIIGLLGFDVLDGRKGLRGINRDWLQLLANILADAIAKVDAENDMNYLAYYDPLTGIPNRSLFFRRLEQAIDLARKTQKSLGVIFFDLDGFKEINDTLGHDWGDQLLSRIGKRLTDCLGHVDLVGRFGGDEFLIMVPQISKPSELERMAEQVMSIFHRPMLVAEQELYLSGSGGIAVYPQDGETVHTLIKNADLAMYAAKKSGKGRIAYCSGKMKAAVLEKMTLTTSLHQALAKGELLLHYQPQICASTLEINGFEALLRWQHPERGLISPEVFIPLAEQSGLISGIGEWVLKTACAQNKLWQDQGYKPVRMGVNLSVEQFRSSNLERIIKNCLAETGLKPQYLELEITEGVAMRSSQYVIRQLQALKKLGLDLSIDDFGTAFSSMNRLKNLPVDRIKIDRQFVWGIGVKPRDEVLVTVMIDLARELGLAVTAEGVETAEQLAFLQTQGCDEIQGFYFSKPVSAAAIEAEIYARQFAGIN</sequence>
<dbReference type="FunFam" id="3.20.20.450:FF:000001">
    <property type="entry name" value="Cyclic di-GMP phosphodiesterase yahA"/>
    <property type="match status" value="1"/>
</dbReference>
<feature type="domain" description="EAL" evidence="2">
    <location>
        <begin position="776"/>
        <end position="1030"/>
    </location>
</feature>
<feature type="transmembrane region" description="Helical" evidence="1">
    <location>
        <begin position="210"/>
        <end position="230"/>
    </location>
</feature>
<feature type="transmembrane region" description="Helical" evidence="1">
    <location>
        <begin position="6"/>
        <end position="26"/>
    </location>
</feature>
<dbReference type="OrthoDB" id="9762141at2"/>
<dbReference type="InterPro" id="IPR052155">
    <property type="entry name" value="Biofilm_reg_signaling"/>
</dbReference>
<feature type="transmembrane region" description="Helical" evidence="1">
    <location>
        <begin position="70"/>
        <end position="89"/>
    </location>
</feature>
<organism evidence="4 5">
    <name type="scientific">Acetobacterium wieringae</name>
    <dbReference type="NCBI Taxonomy" id="52694"/>
    <lineage>
        <taxon>Bacteria</taxon>
        <taxon>Bacillati</taxon>
        <taxon>Bacillota</taxon>
        <taxon>Clostridia</taxon>
        <taxon>Eubacteriales</taxon>
        <taxon>Eubacteriaceae</taxon>
        <taxon>Acetobacterium</taxon>
    </lineage>
</organism>
<dbReference type="Gene3D" id="3.30.70.270">
    <property type="match status" value="1"/>
</dbReference>
<feature type="transmembrane region" description="Helical" evidence="1">
    <location>
        <begin position="260"/>
        <end position="278"/>
    </location>
</feature>
<dbReference type="SMART" id="SM00267">
    <property type="entry name" value="GGDEF"/>
    <property type="match status" value="1"/>
</dbReference>
<feature type="transmembrane region" description="Helical" evidence="1">
    <location>
        <begin position="290"/>
        <end position="310"/>
    </location>
</feature>
<dbReference type="Pfam" id="PF16927">
    <property type="entry name" value="HisKA_7TM"/>
    <property type="match status" value="1"/>
</dbReference>
<dbReference type="PROSITE" id="PS50883">
    <property type="entry name" value="EAL"/>
    <property type="match status" value="1"/>
</dbReference>
<dbReference type="CDD" id="cd01948">
    <property type="entry name" value="EAL"/>
    <property type="match status" value="1"/>
</dbReference>
<reference evidence="4 5" key="1">
    <citation type="submission" date="2015-09" db="EMBL/GenBank/DDBJ databases">
        <title>Genome sequence of Acetobacterium wieringae DSM 1911.</title>
        <authorList>
            <person name="Poehlein A."/>
            <person name="Bengelsdorf F.R."/>
            <person name="Schiel-Bengelsdorf B."/>
            <person name="Duerre P."/>
            <person name="Daniel R."/>
        </authorList>
    </citation>
    <scope>NUCLEOTIDE SEQUENCE [LARGE SCALE GENOMIC DNA]</scope>
    <source>
        <strain evidence="4 5">DSM 1911</strain>
    </source>
</reference>
<keyword evidence="1" id="KW-0472">Membrane</keyword>
<proteinExistence type="predicted"/>
<dbReference type="InterPro" id="IPR029787">
    <property type="entry name" value="Nucleotide_cyclase"/>
</dbReference>
<evidence type="ECO:0000259" key="3">
    <source>
        <dbReference type="PROSITE" id="PS50887"/>
    </source>
</evidence>
<dbReference type="Gene3D" id="3.20.20.450">
    <property type="entry name" value="EAL domain"/>
    <property type="match status" value="1"/>
</dbReference>
<evidence type="ECO:0000313" key="4">
    <source>
        <dbReference type="EMBL" id="OFV70531.1"/>
    </source>
</evidence>
<feature type="transmembrane region" description="Helical" evidence="1">
    <location>
        <begin position="101"/>
        <end position="121"/>
    </location>
</feature>
<dbReference type="Pfam" id="PF00990">
    <property type="entry name" value="GGDEF"/>
    <property type="match status" value="1"/>
</dbReference>
<dbReference type="Proteomes" id="UP000176244">
    <property type="component" value="Unassembled WGS sequence"/>
</dbReference>
<dbReference type="PANTHER" id="PTHR44757:SF2">
    <property type="entry name" value="BIOFILM ARCHITECTURE MAINTENANCE PROTEIN MBAA"/>
    <property type="match status" value="1"/>
</dbReference>
<dbReference type="AlphaFoldDB" id="A0A1F2PII6"/>
<dbReference type="NCBIfam" id="TIGR00254">
    <property type="entry name" value="GGDEF"/>
    <property type="match status" value="1"/>
</dbReference>
<feature type="transmembrane region" description="Helical" evidence="1">
    <location>
        <begin position="319"/>
        <end position="336"/>
    </location>
</feature>
<accession>A0A1F2PII6</accession>
<dbReference type="InterPro" id="IPR029016">
    <property type="entry name" value="GAF-like_dom_sf"/>
</dbReference>
<keyword evidence="1" id="KW-0812">Transmembrane</keyword>
<dbReference type="SUPFAM" id="SSF141868">
    <property type="entry name" value="EAL domain-like"/>
    <property type="match status" value="1"/>
</dbReference>
<dbReference type="FunFam" id="3.30.70.270:FF:000001">
    <property type="entry name" value="Diguanylate cyclase domain protein"/>
    <property type="match status" value="1"/>
</dbReference>
<feature type="domain" description="GGDEF" evidence="3">
    <location>
        <begin position="634"/>
        <end position="767"/>
    </location>
</feature>
<feature type="transmembrane region" description="Helical" evidence="1">
    <location>
        <begin position="398"/>
        <end position="417"/>
    </location>
</feature>
<dbReference type="SUPFAM" id="SSF55781">
    <property type="entry name" value="GAF domain-like"/>
    <property type="match status" value="1"/>
</dbReference>
<dbReference type="SMART" id="SM00052">
    <property type="entry name" value="EAL"/>
    <property type="match status" value="1"/>
</dbReference>
<name>A0A1F2PII6_9FIRM</name>
<evidence type="ECO:0000256" key="1">
    <source>
        <dbReference type="SAM" id="Phobius"/>
    </source>
</evidence>
<feature type="transmembrane region" description="Helical" evidence="1">
    <location>
        <begin position="363"/>
        <end position="382"/>
    </location>
</feature>
<feature type="transmembrane region" description="Helical" evidence="1">
    <location>
        <begin position="182"/>
        <end position="204"/>
    </location>
</feature>
<dbReference type="Pfam" id="PF00563">
    <property type="entry name" value="EAL"/>
    <property type="match status" value="1"/>
</dbReference>
<dbReference type="SUPFAM" id="SSF55073">
    <property type="entry name" value="Nucleotide cyclase"/>
    <property type="match status" value="1"/>
</dbReference>
<dbReference type="InterPro" id="IPR001633">
    <property type="entry name" value="EAL_dom"/>
</dbReference>
<dbReference type="SMART" id="SM00065">
    <property type="entry name" value="GAF"/>
    <property type="match status" value="1"/>
</dbReference>
<feature type="transmembrane region" description="Helical" evidence="1">
    <location>
        <begin position="38"/>
        <end position="58"/>
    </location>
</feature>
<gene>
    <name evidence="4" type="primary">cph2_7</name>
    <name evidence="4" type="ORF">ACWI_20100</name>
</gene>
<keyword evidence="1" id="KW-1133">Transmembrane helix</keyword>
<dbReference type="Gene3D" id="3.30.450.40">
    <property type="match status" value="1"/>
</dbReference>
<dbReference type="InterPro" id="IPR000160">
    <property type="entry name" value="GGDEF_dom"/>
</dbReference>
<dbReference type="STRING" id="52694.ACWI_20100"/>
<dbReference type="PANTHER" id="PTHR44757">
    <property type="entry name" value="DIGUANYLATE CYCLASE DGCP"/>
    <property type="match status" value="1"/>
</dbReference>
<dbReference type="InterPro" id="IPR043128">
    <property type="entry name" value="Rev_trsase/Diguanyl_cyclase"/>
</dbReference>
<dbReference type="InterPro" id="IPR003018">
    <property type="entry name" value="GAF"/>
</dbReference>
<protein>
    <submittedName>
        <fullName evidence="4">Phytochrome-like protein cph2</fullName>
    </submittedName>
</protein>
<dbReference type="CDD" id="cd01949">
    <property type="entry name" value="GGDEF"/>
    <property type="match status" value="1"/>
</dbReference>
<evidence type="ECO:0000259" key="2">
    <source>
        <dbReference type="PROSITE" id="PS50883"/>
    </source>
</evidence>
<dbReference type="PROSITE" id="PS50887">
    <property type="entry name" value="GGDEF"/>
    <property type="match status" value="1"/>
</dbReference>
<evidence type="ECO:0000313" key="5">
    <source>
        <dbReference type="Proteomes" id="UP000176244"/>
    </source>
</evidence>
<comment type="caution">
    <text evidence="4">The sequence shown here is derived from an EMBL/GenBank/DDBJ whole genome shotgun (WGS) entry which is preliminary data.</text>
</comment>
<dbReference type="InterPro" id="IPR031621">
    <property type="entry name" value="HisKA_7TM"/>
</dbReference>
<feature type="transmembrane region" description="Helical" evidence="1">
    <location>
        <begin position="146"/>
        <end position="170"/>
    </location>
</feature>